<dbReference type="EMBL" id="BMAO01008449">
    <property type="protein sequence ID" value="GFR23546.1"/>
    <property type="molecule type" value="Genomic_DNA"/>
</dbReference>
<keyword evidence="2" id="KW-1185">Reference proteome</keyword>
<organism evidence="1 2">
    <name type="scientific">Trichonephila clavata</name>
    <name type="common">Joro spider</name>
    <name type="synonym">Nephila clavata</name>
    <dbReference type="NCBI Taxonomy" id="2740835"/>
    <lineage>
        <taxon>Eukaryota</taxon>
        <taxon>Metazoa</taxon>
        <taxon>Ecdysozoa</taxon>
        <taxon>Arthropoda</taxon>
        <taxon>Chelicerata</taxon>
        <taxon>Arachnida</taxon>
        <taxon>Araneae</taxon>
        <taxon>Araneomorphae</taxon>
        <taxon>Entelegynae</taxon>
        <taxon>Araneoidea</taxon>
        <taxon>Nephilidae</taxon>
        <taxon>Trichonephila</taxon>
    </lineage>
</organism>
<protein>
    <submittedName>
        <fullName evidence="1">Uncharacterized protein</fullName>
    </submittedName>
</protein>
<dbReference type="AlphaFoldDB" id="A0A8X6LUL1"/>
<dbReference type="PANTHER" id="PTHR22955:SF77">
    <property type="entry name" value="ASPARTIC PUTATIVE DOMAIN-CONTAINING PROTEIN-RELATED"/>
    <property type="match status" value="1"/>
</dbReference>
<name>A0A8X6LUL1_TRICU</name>
<gene>
    <name evidence="1" type="primary">AVEN_91261_1</name>
    <name evidence="1" type="ORF">TNCT_686831</name>
</gene>
<dbReference type="Proteomes" id="UP000887116">
    <property type="component" value="Unassembled WGS sequence"/>
</dbReference>
<sequence>MLGRKSSRAPLKPMCIPRLELNGTLLLARVYAILCNCLKEHVINIYAWTGSQVVLFWLSAPPRKWKPFVANRTSEILDIIPHNNWYYVPTKENPADLGSRGMPPKDLPDYRLWWEGPPWK</sequence>
<evidence type="ECO:0000313" key="2">
    <source>
        <dbReference type="Proteomes" id="UP000887116"/>
    </source>
</evidence>
<dbReference type="OrthoDB" id="6428963at2759"/>
<reference evidence="1" key="1">
    <citation type="submission" date="2020-07" db="EMBL/GenBank/DDBJ databases">
        <title>Multicomponent nature underlies the extraordinary mechanical properties of spider dragline silk.</title>
        <authorList>
            <person name="Kono N."/>
            <person name="Nakamura H."/>
            <person name="Mori M."/>
            <person name="Yoshida Y."/>
            <person name="Ohtoshi R."/>
            <person name="Malay A.D."/>
            <person name="Moran D.A.P."/>
            <person name="Tomita M."/>
            <person name="Numata K."/>
            <person name="Arakawa K."/>
        </authorList>
    </citation>
    <scope>NUCLEOTIDE SEQUENCE</scope>
</reference>
<dbReference type="Pfam" id="PF05380">
    <property type="entry name" value="Peptidase_A17"/>
    <property type="match status" value="1"/>
</dbReference>
<proteinExistence type="predicted"/>
<dbReference type="PANTHER" id="PTHR22955">
    <property type="entry name" value="RETROTRANSPOSON"/>
    <property type="match status" value="1"/>
</dbReference>
<dbReference type="InterPro" id="IPR008042">
    <property type="entry name" value="Retrotrans_Pao"/>
</dbReference>
<comment type="caution">
    <text evidence="1">The sequence shown here is derived from an EMBL/GenBank/DDBJ whole genome shotgun (WGS) entry which is preliminary data.</text>
</comment>
<accession>A0A8X6LUL1</accession>
<evidence type="ECO:0000313" key="1">
    <source>
        <dbReference type="EMBL" id="GFR23546.1"/>
    </source>
</evidence>